<dbReference type="SUPFAM" id="SSF50630">
    <property type="entry name" value="Acid proteases"/>
    <property type="match status" value="1"/>
</dbReference>
<evidence type="ECO:0000256" key="3">
    <source>
        <dbReference type="ARBA" id="ARBA00022750"/>
    </source>
</evidence>
<protein>
    <recommendedName>
        <fullName evidence="6">Peptidase A2 domain-containing protein</fullName>
    </recommendedName>
</protein>
<gene>
    <name evidence="7" type="ORF">CYCCA115_LOCUS9435</name>
</gene>
<dbReference type="InterPro" id="IPR019103">
    <property type="entry name" value="Peptidase_aspartic_DDI1-type"/>
</dbReference>
<dbReference type="InterPro" id="IPR021109">
    <property type="entry name" value="Peptidase_aspartic_dom_sf"/>
</dbReference>
<evidence type="ECO:0000256" key="1">
    <source>
        <dbReference type="ARBA" id="ARBA00009136"/>
    </source>
</evidence>
<dbReference type="GO" id="GO:0006508">
    <property type="term" value="P:proteolysis"/>
    <property type="evidence" value="ECO:0007669"/>
    <property type="project" value="UniProtKB-KW"/>
</dbReference>
<dbReference type="Pfam" id="PF09668">
    <property type="entry name" value="Asp_protease"/>
    <property type="match status" value="1"/>
</dbReference>
<dbReference type="PANTHER" id="PTHR12917:SF1">
    <property type="entry name" value="AT13091P"/>
    <property type="match status" value="1"/>
</dbReference>
<dbReference type="EMBL" id="CAKOGP040001335">
    <property type="protein sequence ID" value="CAJ1945291.1"/>
    <property type="molecule type" value="Genomic_DNA"/>
</dbReference>
<comment type="similarity">
    <text evidence="1">Belongs to the DDI1 family.</text>
</comment>
<dbReference type="Gene3D" id="2.40.70.10">
    <property type="entry name" value="Acid Proteases"/>
    <property type="match status" value="1"/>
</dbReference>
<proteinExistence type="inferred from homology"/>
<feature type="domain" description="Peptidase A2" evidence="6">
    <location>
        <begin position="143"/>
        <end position="221"/>
    </location>
</feature>
<evidence type="ECO:0000256" key="4">
    <source>
        <dbReference type="ARBA" id="ARBA00022801"/>
    </source>
</evidence>
<dbReference type="GO" id="GO:0004190">
    <property type="term" value="F:aspartic-type endopeptidase activity"/>
    <property type="evidence" value="ECO:0007669"/>
    <property type="project" value="UniProtKB-KW"/>
</dbReference>
<feature type="compositionally biased region" description="Low complexity" evidence="5">
    <location>
        <begin position="100"/>
        <end position="109"/>
    </location>
</feature>
<evidence type="ECO:0000259" key="6">
    <source>
        <dbReference type="PROSITE" id="PS50175"/>
    </source>
</evidence>
<evidence type="ECO:0000313" key="8">
    <source>
        <dbReference type="Proteomes" id="UP001295423"/>
    </source>
</evidence>
<dbReference type="PANTHER" id="PTHR12917">
    <property type="entry name" value="ASPARTYL PROTEASE DDI-RELATED"/>
    <property type="match status" value="1"/>
</dbReference>
<keyword evidence="8" id="KW-1185">Reference proteome</keyword>
<accession>A0AAD2CXS3</accession>
<dbReference type="InterPro" id="IPR001995">
    <property type="entry name" value="Peptidase_A2_cat"/>
</dbReference>
<evidence type="ECO:0000256" key="2">
    <source>
        <dbReference type="ARBA" id="ARBA00022670"/>
    </source>
</evidence>
<name>A0AAD2CXS3_9STRA</name>
<sequence>MRTGPDHNTTESDEFIARALAEQEAEEHERAEALRRRQSNNNTNTTVLQYPGDRLRQQQQQQQPYQSYAPQRGYPSGGHNYQAPPPQPPTYAQPPPAYSAPPTLQHAPQQQPPPPPLAFGGMSRQRTPMCHIPCVVGPNSVCVEMMVDTGAESSVISEQLAKELGLQIDRRAQGIAAGVGQARIVGQVRDAVVTLGHVEFLMEFMVLQVPTRRLLLLGLDQMRKYKCIVNLEKDVLIFGGGGGVEVSMLPPDPQRHLMVPGVGGGCNIS</sequence>
<feature type="compositionally biased region" description="Low complexity" evidence="5">
    <location>
        <begin position="40"/>
        <end position="72"/>
    </location>
</feature>
<dbReference type="Proteomes" id="UP001295423">
    <property type="component" value="Unassembled WGS sequence"/>
</dbReference>
<feature type="compositionally biased region" description="Basic and acidic residues" evidence="5">
    <location>
        <begin position="1"/>
        <end position="10"/>
    </location>
</feature>
<reference evidence="7" key="1">
    <citation type="submission" date="2023-08" db="EMBL/GenBank/DDBJ databases">
        <authorList>
            <person name="Audoor S."/>
            <person name="Bilcke G."/>
        </authorList>
    </citation>
    <scope>NUCLEOTIDE SEQUENCE</scope>
</reference>
<keyword evidence="4" id="KW-0378">Hydrolase</keyword>
<dbReference type="PROSITE" id="PS50175">
    <property type="entry name" value="ASP_PROT_RETROV"/>
    <property type="match status" value="1"/>
</dbReference>
<keyword evidence="3" id="KW-0064">Aspartyl protease</keyword>
<evidence type="ECO:0000256" key="5">
    <source>
        <dbReference type="SAM" id="MobiDB-lite"/>
    </source>
</evidence>
<dbReference type="AlphaFoldDB" id="A0AAD2CXS3"/>
<feature type="region of interest" description="Disordered" evidence="5">
    <location>
        <begin position="1"/>
        <end position="123"/>
    </location>
</feature>
<comment type="caution">
    <text evidence="7">The sequence shown here is derived from an EMBL/GenBank/DDBJ whole genome shotgun (WGS) entry which is preliminary data.</text>
</comment>
<feature type="compositionally biased region" description="Pro residues" evidence="5">
    <location>
        <begin position="83"/>
        <end position="99"/>
    </location>
</feature>
<organism evidence="7 8">
    <name type="scientific">Cylindrotheca closterium</name>
    <dbReference type="NCBI Taxonomy" id="2856"/>
    <lineage>
        <taxon>Eukaryota</taxon>
        <taxon>Sar</taxon>
        <taxon>Stramenopiles</taxon>
        <taxon>Ochrophyta</taxon>
        <taxon>Bacillariophyta</taxon>
        <taxon>Bacillariophyceae</taxon>
        <taxon>Bacillariophycidae</taxon>
        <taxon>Bacillariales</taxon>
        <taxon>Bacillariaceae</taxon>
        <taxon>Cylindrotheca</taxon>
    </lineage>
</organism>
<keyword evidence="2" id="KW-0645">Protease</keyword>
<evidence type="ECO:0000313" key="7">
    <source>
        <dbReference type="EMBL" id="CAJ1945291.1"/>
    </source>
</evidence>